<dbReference type="EMBL" id="CP027059">
    <property type="protein sequence ID" value="UQZ82904.1"/>
    <property type="molecule type" value="Genomic_DNA"/>
</dbReference>
<protein>
    <submittedName>
        <fullName evidence="1">Uncharacterized protein</fullName>
    </submittedName>
</protein>
<sequence>MSNGKSFFRHKLSATDKSEKGLGKCSSIANKALTNYSRGRSKRFDTGAVGEGDVRTAPVKSGKLAAAVIYGSKCP</sequence>
<accession>A0ABY4RN75</accession>
<gene>
    <name evidence="1" type="ORF">SK3146_02064</name>
</gene>
<reference evidence="1" key="2">
    <citation type="journal article" date="2021" name="J Anim Sci Technol">
        <title>Complete genome sequence of Paenibacillus konkukensis sp. nov. SK3146 as a potential probiotic strain.</title>
        <authorList>
            <person name="Jung H.I."/>
            <person name="Park S."/>
            <person name="Niu K.M."/>
            <person name="Lee S.W."/>
            <person name="Kothari D."/>
            <person name="Yi K.J."/>
            <person name="Kim S.K."/>
        </authorList>
    </citation>
    <scope>NUCLEOTIDE SEQUENCE</scope>
    <source>
        <strain evidence="1">SK3146</strain>
    </source>
</reference>
<name>A0ABY4RN75_9BACL</name>
<organism evidence="1 2">
    <name type="scientific">Paenibacillus konkukensis</name>
    <dbReference type="NCBI Taxonomy" id="2020716"/>
    <lineage>
        <taxon>Bacteria</taxon>
        <taxon>Bacillati</taxon>
        <taxon>Bacillota</taxon>
        <taxon>Bacilli</taxon>
        <taxon>Bacillales</taxon>
        <taxon>Paenibacillaceae</taxon>
        <taxon>Paenibacillus</taxon>
    </lineage>
</organism>
<reference evidence="1" key="1">
    <citation type="submission" date="2018-02" db="EMBL/GenBank/DDBJ databases">
        <authorList>
            <person name="Kim S.-K."/>
            <person name="Jung H.-I."/>
            <person name="Lee S.-W."/>
        </authorList>
    </citation>
    <scope>NUCLEOTIDE SEQUENCE</scope>
    <source>
        <strain evidence="1">SK3146</strain>
    </source>
</reference>
<proteinExistence type="predicted"/>
<evidence type="ECO:0000313" key="1">
    <source>
        <dbReference type="EMBL" id="UQZ82904.1"/>
    </source>
</evidence>
<keyword evidence="2" id="KW-1185">Reference proteome</keyword>
<evidence type="ECO:0000313" key="2">
    <source>
        <dbReference type="Proteomes" id="UP001057134"/>
    </source>
</evidence>
<dbReference type="Proteomes" id="UP001057134">
    <property type="component" value="Chromosome"/>
</dbReference>